<comment type="caution">
    <text evidence="7">The sequence shown here is derived from an EMBL/GenBank/DDBJ whole genome shotgun (WGS) entry which is preliminary data.</text>
</comment>
<proteinExistence type="inferred from homology"/>
<dbReference type="Pfam" id="PF00872">
    <property type="entry name" value="Transposase_mut"/>
    <property type="match status" value="1"/>
</dbReference>
<keyword evidence="6" id="KW-0814">Transposable element</keyword>
<accession>A0A226WY19</accession>
<dbReference type="InterPro" id="IPR001207">
    <property type="entry name" value="Transposase_mutator"/>
</dbReference>
<keyword evidence="3 6" id="KW-0815">Transposition</keyword>
<organism evidence="7 8">
    <name type="scientific">Caballeronia sordidicola</name>
    <name type="common">Burkholderia sordidicola</name>
    <dbReference type="NCBI Taxonomy" id="196367"/>
    <lineage>
        <taxon>Bacteria</taxon>
        <taxon>Pseudomonadati</taxon>
        <taxon>Pseudomonadota</taxon>
        <taxon>Betaproteobacteria</taxon>
        <taxon>Burkholderiales</taxon>
        <taxon>Burkholderiaceae</taxon>
        <taxon>Caballeronia</taxon>
    </lineage>
</organism>
<dbReference type="GO" id="GO:0004803">
    <property type="term" value="F:transposase activity"/>
    <property type="evidence" value="ECO:0007669"/>
    <property type="project" value="UniProtKB-UniRule"/>
</dbReference>
<sequence>MKPTKKTRHSASVAFSVVAKQDADALKACFAENSEMLLPLLELVQNTRATIDELMHEAGRGLVEQLLVLSAMEVAGDKHPGKSRGDVRWCSQRGQIVMDERKLAVKRPRLRNKGGVEVGIPAYEQLNQNPRLGKRVHDILVTGVSTRKYAKVLPKMAGTVGISKSSVSRQFIKASEKALETLMARRFDDKDILAIYMDGIIVDKRHILAAIGVDSDGGKHLLGLASGSSENAEVVKDLLNGLIERGLPTGREYLFVIDGSKALRAAIEAVFGKRAHVQRCRTHKMRNVTDRLPKEVVSQVSAVMKAAYKLPEKEGLAKLKTQAAWLKTEYPDAAASLLEGLEETFTVNRLGLTPALMRCLCTTNIIENPNGAVRRVTRRVTRYRDADMAMRWTATGFLEAEKTFRKISGVDDLWILATALHRATKKSVDHDLKSA</sequence>
<evidence type="ECO:0000313" key="7">
    <source>
        <dbReference type="EMBL" id="OXC76064.1"/>
    </source>
</evidence>
<protein>
    <recommendedName>
        <fullName evidence="6">Mutator family transposase</fullName>
    </recommendedName>
</protein>
<dbReference type="NCBIfam" id="NF033543">
    <property type="entry name" value="transpos_IS256"/>
    <property type="match status" value="1"/>
</dbReference>
<dbReference type="RefSeq" id="WP_089162678.1">
    <property type="nucleotide sequence ID" value="NZ_MTHB01000150.1"/>
</dbReference>
<keyword evidence="4 6" id="KW-0238">DNA-binding</keyword>
<evidence type="ECO:0000256" key="5">
    <source>
        <dbReference type="ARBA" id="ARBA00023172"/>
    </source>
</evidence>
<comment type="similarity">
    <text evidence="2 6">Belongs to the transposase mutator family.</text>
</comment>
<dbReference type="OrthoDB" id="9793302at2"/>
<reference evidence="8" key="1">
    <citation type="submission" date="2017-01" db="EMBL/GenBank/DDBJ databases">
        <title>Genome Analysis of Deinococcus marmoris KOPRI26562.</title>
        <authorList>
            <person name="Kim J.H."/>
            <person name="Oh H.-M."/>
        </authorList>
    </citation>
    <scope>NUCLEOTIDE SEQUENCE [LARGE SCALE GENOMIC DNA]</scope>
    <source>
        <strain evidence="8">PAMC 26633</strain>
    </source>
</reference>
<evidence type="ECO:0000256" key="4">
    <source>
        <dbReference type="ARBA" id="ARBA00023125"/>
    </source>
</evidence>
<evidence type="ECO:0000256" key="3">
    <source>
        <dbReference type="ARBA" id="ARBA00022578"/>
    </source>
</evidence>
<dbReference type="AlphaFoldDB" id="A0A226WY19"/>
<comment type="function">
    <text evidence="1 6">Required for the transposition of the insertion element.</text>
</comment>
<evidence type="ECO:0000256" key="1">
    <source>
        <dbReference type="ARBA" id="ARBA00002190"/>
    </source>
</evidence>
<dbReference type="GO" id="GO:0003677">
    <property type="term" value="F:DNA binding"/>
    <property type="evidence" value="ECO:0007669"/>
    <property type="project" value="UniProtKB-UniRule"/>
</dbReference>
<evidence type="ECO:0000256" key="6">
    <source>
        <dbReference type="RuleBase" id="RU365089"/>
    </source>
</evidence>
<dbReference type="Proteomes" id="UP000214720">
    <property type="component" value="Unassembled WGS sequence"/>
</dbReference>
<name>A0A226WY19_CABSO</name>
<evidence type="ECO:0000313" key="8">
    <source>
        <dbReference type="Proteomes" id="UP000214720"/>
    </source>
</evidence>
<dbReference type="PANTHER" id="PTHR33217:SF7">
    <property type="entry name" value="TRANSPOSASE FOR INSERTION SEQUENCE ELEMENT IS1081"/>
    <property type="match status" value="1"/>
</dbReference>
<gene>
    <name evidence="7" type="ORF">BSU04_23810</name>
</gene>
<dbReference type="PANTHER" id="PTHR33217">
    <property type="entry name" value="TRANSPOSASE FOR INSERTION SEQUENCE ELEMENT IS1081"/>
    <property type="match status" value="1"/>
</dbReference>
<keyword evidence="5 6" id="KW-0233">DNA recombination</keyword>
<dbReference type="GO" id="GO:0006313">
    <property type="term" value="P:DNA transposition"/>
    <property type="evidence" value="ECO:0007669"/>
    <property type="project" value="UniProtKB-UniRule"/>
</dbReference>
<dbReference type="EMBL" id="MTHB01000150">
    <property type="protein sequence ID" value="OXC76064.1"/>
    <property type="molecule type" value="Genomic_DNA"/>
</dbReference>
<evidence type="ECO:0000256" key="2">
    <source>
        <dbReference type="ARBA" id="ARBA00010961"/>
    </source>
</evidence>